<feature type="domain" description="Helicase ATP-binding" evidence="1">
    <location>
        <begin position="469"/>
        <end position="635"/>
    </location>
</feature>
<dbReference type="GO" id="GO:0005524">
    <property type="term" value="F:ATP binding"/>
    <property type="evidence" value="ECO:0007669"/>
    <property type="project" value="InterPro"/>
</dbReference>
<evidence type="ECO:0000259" key="1">
    <source>
        <dbReference type="PROSITE" id="PS51192"/>
    </source>
</evidence>
<dbReference type="RefSeq" id="WP_055170106.1">
    <property type="nucleotide sequence ID" value="NZ_CYXX01000018.1"/>
</dbReference>
<protein>
    <submittedName>
        <fullName evidence="2">Hef nuclease</fullName>
    </submittedName>
</protein>
<sequence length="989" mass="113314">MRDPIENVTRLQKQLNNLQLENQVLKNILDKAGLSYQNELASIRETEKKEDFDPEQGKRIVHPKEITDRMAKLFFSFFWGRIDVYAKRNVNKNGEAAYYPQCDNFWSDNCHRKLNTHIDCKDCKYCSYTRLDLPTILMHLRGNSYAAKDVIGVYPLFSDGTCRFLVFDFDNHEKNAEKKDFANTDDTWIEEVEAMRDICSLNGIEPLIERSRSGKGAHIWIFFDKPISAAVVRKFGFALLDKGAEQVNLKSFNYYDRMLPAQDSLENVAIGNLIALPLQGRALKDGNSAFVDSNWNAYPDQWNALLSKPKLSEEFLENKIREWTFTADDLEASSDEENREKPWDRMKNFAKSDVDGKMDITLSNGIYVDSTNLKPAMQNKIRRMAAFSNPVFYKNRAIGTSNYDTSRWIYLGKDHLGGYIQIPRGLQDELIANIDKAGIEYTIDDERQQGRNINVEFNGELRPEQNKALKELTKHDNGILHAATAFGKTVVCSAVITEKKVNTLILLESSALIEQWKDALNKFLIIDEELPQYKTKTGRLRTRKSLIGTLQGAHDSMTGIIDIAMAGSLCKKGEYHKLLNYYGLVLIDECHHCASETIANVLKEVKVRYVYGVTATPKRGDGLEKVNYMLIGPIRYSYTAKEKAMEQGIQHLVYPRFTRTVPPRGVINGKMHPNEAYDIIHNNDIRDEQIIEDIKNCVSAGRTPVVLSRYKDHSKKLYERLKDYADHVFLMTGNNSKKEHKKILEQMHQVDKAESLILIATGSLVGEGFDFPRLDTLFMATPVSFRGVVEQYVGRLNRDYADKENVIIYDYVDNHIPMFDNMYAKRLKAYKQIGYELACGLQIGKQTVNAIYDWDNYSTYYHKDLLGANNNIIISSPVISGPKVYELINLLKEKQMSGVQITIVTWSPDSYRFGDAAYWMQLHEDMRQAGFYIKTVEESCERFAVIDQEVVWYGNINLLAKDKVDDSIMRVLSKEIASELMEITFGDNG</sequence>
<reference evidence="2 3" key="1">
    <citation type="submission" date="2015-09" db="EMBL/GenBank/DDBJ databases">
        <authorList>
            <consortium name="Pathogen Informatics"/>
        </authorList>
    </citation>
    <scope>NUCLEOTIDE SEQUENCE [LARGE SCALE GENOMIC DNA]</scope>
    <source>
        <strain evidence="2 3">2789STDY5608887</strain>
    </source>
</reference>
<evidence type="ECO:0000313" key="3">
    <source>
        <dbReference type="Proteomes" id="UP000095453"/>
    </source>
</evidence>
<dbReference type="InterPro" id="IPR054347">
    <property type="entry name" value="TOTE_primase"/>
</dbReference>
<dbReference type="Pfam" id="PF04851">
    <property type="entry name" value="ResIII"/>
    <property type="match status" value="1"/>
</dbReference>
<dbReference type="SUPFAM" id="SSF52540">
    <property type="entry name" value="P-loop containing nucleoside triphosphate hydrolases"/>
    <property type="match status" value="2"/>
</dbReference>
<dbReference type="AlphaFoldDB" id="A0A173UWJ7"/>
<dbReference type="GO" id="GO:0003677">
    <property type="term" value="F:DNA binding"/>
    <property type="evidence" value="ECO:0007669"/>
    <property type="project" value="InterPro"/>
</dbReference>
<name>A0A173UWJ7_9FIRM</name>
<dbReference type="Gene3D" id="3.30.870.10">
    <property type="entry name" value="Endonuclease Chain A"/>
    <property type="match status" value="1"/>
</dbReference>
<dbReference type="PANTHER" id="PTHR47396">
    <property type="entry name" value="TYPE I RESTRICTION ENZYME ECOKI R PROTEIN"/>
    <property type="match status" value="1"/>
</dbReference>
<dbReference type="GO" id="GO:0016787">
    <property type="term" value="F:hydrolase activity"/>
    <property type="evidence" value="ECO:0007669"/>
    <property type="project" value="InterPro"/>
</dbReference>
<dbReference type="GO" id="GO:0005829">
    <property type="term" value="C:cytosol"/>
    <property type="evidence" value="ECO:0007669"/>
    <property type="project" value="TreeGrafter"/>
</dbReference>
<evidence type="ECO:0000313" key="2">
    <source>
        <dbReference type="EMBL" id="CUN18760.1"/>
    </source>
</evidence>
<gene>
    <name evidence="2" type="ORF">ERS852444_02296</name>
</gene>
<dbReference type="InterPro" id="IPR027417">
    <property type="entry name" value="P-loop_NTPase"/>
</dbReference>
<dbReference type="InterPro" id="IPR050742">
    <property type="entry name" value="Helicase_Restrict-Modif_Enz"/>
</dbReference>
<dbReference type="CDD" id="cd09126">
    <property type="entry name" value="PLDc_C_DEXD_like"/>
    <property type="match status" value="1"/>
</dbReference>
<dbReference type="SUPFAM" id="SSF56024">
    <property type="entry name" value="Phospholipase D/nuclease"/>
    <property type="match status" value="1"/>
</dbReference>
<dbReference type="CDD" id="cd18785">
    <property type="entry name" value="SF2_C"/>
    <property type="match status" value="1"/>
</dbReference>
<dbReference type="Proteomes" id="UP000095453">
    <property type="component" value="Unassembled WGS sequence"/>
</dbReference>
<proteinExistence type="predicted"/>
<dbReference type="SMART" id="SM00487">
    <property type="entry name" value="DEXDc"/>
    <property type="match status" value="1"/>
</dbReference>
<dbReference type="PANTHER" id="PTHR47396:SF1">
    <property type="entry name" value="ATP-DEPENDENT HELICASE IRC3-RELATED"/>
    <property type="match status" value="1"/>
</dbReference>
<dbReference type="InterPro" id="IPR006935">
    <property type="entry name" value="Helicase/UvrB_N"/>
</dbReference>
<dbReference type="PROSITE" id="PS51192">
    <property type="entry name" value="HELICASE_ATP_BIND_1"/>
    <property type="match status" value="1"/>
</dbReference>
<dbReference type="InterPro" id="IPR014001">
    <property type="entry name" value="Helicase_ATP-bd"/>
</dbReference>
<dbReference type="Pfam" id="PF22548">
    <property type="entry name" value="AEP-TOTE"/>
    <property type="match status" value="1"/>
</dbReference>
<dbReference type="Gene3D" id="3.40.50.300">
    <property type="entry name" value="P-loop containing nucleotide triphosphate hydrolases"/>
    <property type="match status" value="2"/>
</dbReference>
<accession>A0A173UWJ7</accession>
<dbReference type="EMBL" id="CYXX01000018">
    <property type="protein sequence ID" value="CUN18760.1"/>
    <property type="molecule type" value="Genomic_DNA"/>
</dbReference>
<organism evidence="2 3">
    <name type="scientific">Roseburia inulinivorans</name>
    <dbReference type="NCBI Taxonomy" id="360807"/>
    <lineage>
        <taxon>Bacteria</taxon>
        <taxon>Bacillati</taxon>
        <taxon>Bacillota</taxon>
        <taxon>Clostridia</taxon>
        <taxon>Lachnospirales</taxon>
        <taxon>Lachnospiraceae</taxon>
        <taxon>Roseburia</taxon>
    </lineage>
</organism>